<dbReference type="PANTHER" id="PTHR43124">
    <property type="entry name" value="PURINE EFFLUX PUMP PBUE"/>
    <property type="match status" value="1"/>
</dbReference>
<dbReference type="Pfam" id="PF07690">
    <property type="entry name" value="MFS_1"/>
    <property type="match status" value="1"/>
</dbReference>
<name>A0A2Z6IB30_9BURK</name>
<reference evidence="8 9" key="1">
    <citation type="journal article" date="2018" name="Int. J. Syst. Evol. Microbiol.">
        <title>Mesosutterella multiformis gen. nov., sp. nov., a member of the family Sutterellaceae and Sutterella megalosphaeroides sp. nov., isolated from human faeces.</title>
        <authorList>
            <person name="Sakamoto M."/>
            <person name="Ikeyama N."/>
            <person name="Kunihiro T."/>
            <person name="Iino T."/>
            <person name="Yuki M."/>
            <person name="Ohkuma M."/>
        </authorList>
    </citation>
    <scope>NUCLEOTIDE SEQUENCE [LARGE SCALE GENOMIC DNA]</scope>
    <source>
        <strain evidence="8 9">6FBBBH3</strain>
    </source>
</reference>
<feature type="transmembrane region" description="Helical" evidence="6">
    <location>
        <begin position="42"/>
        <end position="65"/>
    </location>
</feature>
<evidence type="ECO:0000256" key="1">
    <source>
        <dbReference type="ARBA" id="ARBA00004651"/>
    </source>
</evidence>
<dbReference type="PROSITE" id="PS50850">
    <property type="entry name" value="MFS"/>
    <property type="match status" value="1"/>
</dbReference>
<dbReference type="CDD" id="cd17324">
    <property type="entry name" value="MFS_NepI_like"/>
    <property type="match status" value="1"/>
</dbReference>
<feature type="transmembrane region" description="Helical" evidence="6">
    <location>
        <begin position="327"/>
        <end position="350"/>
    </location>
</feature>
<feature type="transmembrane region" description="Helical" evidence="6">
    <location>
        <begin position="362"/>
        <end position="384"/>
    </location>
</feature>
<dbReference type="Gene3D" id="1.20.1250.20">
    <property type="entry name" value="MFS general substrate transporter like domains"/>
    <property type="match status" value="1"/>
</dbReference>
<evidence type="ECO:0000256" key="6">
    <source>
        <dbReference type="SAM" id="Phobius"/>
    </source>
</evidence>
<feature type="transmembrane region" description="Helical" evidence="6">
    <location>
        <begin position="77"/>
        <end position="96"/>
    </location>
</feature>
<dbReference type="InterPro" id="IPR050189">
    <property type="entry name" value="MFS_Efflux_Transporters"/>
</dbReference>
<feature type="domain" description="Major facilitator superfamily (MFS) profile" evidence="7">
    <location>
        <begin position="42"/>
        <end position="412"/>
    </location>
</feature>
<dbReference type="InterPro" id="IPR020846">
    <property type="entry name" value="MFS_dom"/>
</dbReference>
<comment type="subcellular location">
    <subcellularLocation>
        <location evidence="1">Cell membrane</location>
        <topology evidence="1">Multi-pass membrane protein</topology>
    </subcellularLocation>
</comment>
<evidence type="ECO:0000256" key="4">
    <source>
        <dbReference type="ARBA" id="ARBA00022989"/>
    </source>
</evidence>
<feature type="transmembrane region" description="Helical" evidence="6">
    <location>
        <begin position="270"/>
        <end position="290"/>
    </location>
</feature>
<feature type="transmembrane region" description="Helical" evidence="6">
    <location>
        <begin position="390"/>
        <end position="408"/>
    </location>
</feature>
<keyword evidence="3 6" id="KW-0812">Transmembrane</keyword>
<organism evidence="8 9">
    <name type="scientific">Sutterella megalosphaeroides</name>
    <dbReference type="NCBI Taxonomy" id="2494234"/>
    <lineage>
        <taxon>Bacteria</taxon>
        <taxon>Pseudomonadati</taxon>
        <taxon>Pseudomonadota</taxon>
        <taxon>Betaproteobacteria</taxon>
        <taxon>Burkholderiales</taxon>
        <taxon>Sutterellaceae</taxon>
        <taxon>Sutterella</taxon>
    </lineage>
</organism>
<evidence type="ECO:0000256" key="3">
    <source>
        <dbReference type="ARBA" id="ARBA00022692"/>
    </source>
</evidence>
<gene>
    <name evidence="8" type="ORF">SUTMEG_06980</name>
</gene>
<dbReference type="KEGG" id="sutt:SUTMEG_06980"/>
<proteinExistence type="predicted"/>
<dbReference type="PANTHER" id="PTHR43124:SF3">
    <property type="entry name" value="CHLORAMPHENICOL EFFLUX PUMP RV0191"/>
    <property type="match status" value="1"/>
</dbReference>
<feature type="transmembrane region" description="Helical" evidence="6">
    <location>
        <begin position="195"/>
        <end position="215"/>
    </location>
</feature>
<evidence type="ECO:0000256" key="5">
    <source>
        <dbReference type="ARBA" id="ARBA00023136"/>
    </source>
</evidence>
<dbReference type="EMBL" id="AP018786">
    <property type="protein sequence ID" value="BBF22807.1"/>
    <property type="molecule type" value="Genomic_DNA"/>
</dbReference>
<feature type="transmembrane region" description="Helical" evidence="6">
    <location>
        <begin position="302"/>
        <end position="321"/>
    </location>
</feature>
<protein>
    <submittedName>
        <fullName evidence="8">MFS transporter</fullName>
    </submittedName>
</protein>
<keyword evidence="4 6" id="KW-1133">Transmembrane helix</keyword>
<keyword evidence="9" id="KW-1185">Reference proteome</keyword>
<keyword evidence="2" id="KW-1003">Cell membrane</keyword>
<dbReference type="Proteomes" id="UP000271003">
    <property type="component" value="Chromosome"/>
</dbReference>
<evidence type="ECO:0000313" key="9">
    <source>
        <dbReference type="Proteomes" id="UP000271003"/>
    </source>
</evidence>
<evidence type="ECO:0000313" key="8">
    <source>
        <dbReference type="EMBL" id="BBF22807.1"/>
    </source>
</evidence>
<feature type="transmembrane region" description="Helical" evidence="6">
    <location>
        <begin position="169"/>
        <end position="189"/>
    </location>
</feature>
<dbReference type="GO" id="GO:0005886">
    <property type="term" value="C:plasma membrane"/>
    <property type="evidence" value="ECO:0007669"/>
    <property type="project" value="UniProtKB-SubCell"/>
</dbReference>
<dbReference type="AlphaFoldDB" id="A0A2Z6IB30"/>
<feature type="transmembrane region" description="Helical" evidence="6">
    <location>
        <begin position="137"/>
        <end position="157"/>
    </location>
</feature>
<evidence type="ECO:0000259" key="7">
    <source>
        <dbReference type="PROSITE" id="PS50850"/>
    </source>
</evidence>
<sequence>MFIRPASEDFARRDEAEAPFFAMRSSTTAPSSSAPSRSDASLVLLLTFGVFGIIATEMGVAGIIPQIAERFDVSVPAAGWTVSAFALVVSACAPFLPAAMSGVDRRKVMLATLTLFTLSNVVALFSTSFAALLAARMLAALLHPVYTAMAFTLAAQASPEDPSLGISRVFTGVSAGMVLGVPWASFVTTHVGYEAATASFGLANLVALLITWRRVPSMPAKRIGLGAQLSVLRGPALLLAVAAFAALNGAMFGFFSFLSDFLHRASGFDFDAVSAVLFGYGLANIVGNVLAGRFFGKGRRFFSLAVPPAMFAAYTLLYAAADMRPAAAGLVLALGVAAGFANIVGQNLIATAARRAPDLANGLFLSAANFGTALGTAFCGAFIGGMGTKAALFGTLLMLVLAFVLTALRLRAGSIDPEPVVPNASQRPEGAAA</sequence>
<evidence type="ECO:0000256" key="2">
    <source>
        <dbReference type="ARBA" id="ARBA00022475"/>
    </source>
</evidence>
<dbReference type="GO" id="GO:0022857">
    <property type="term" value="F:transmembrane transporter activity"/>
    <property type="evidence" value="ECO:0007669"/>
    <property type="project" value="InterPro"/>
</dbReference>
<feature type="transmembrane region" description="Helical" evidence="6">
    <location>
        <begin position="108"/>
        <end position="131"/>
    </location>
</feature>
<accession>A0A2Z6IB30</accession>
<feature type="transmembrane region" description="Helical" evidence="6">
    <location>
        <begin position="236"/>
        <end position="258"/>
    </location>
</feature>
<keyword evidence="5 6" id="KW-0472">Membrane</keyword>
<dbReference type="InterPro" id="IPR036259">
    <property type="entry name" value="MFS_trans_sf"/>
</dbReference>
<dbReference type="InterPro" id="IPR011701">
    <property type="entry name" value="MFS"/>
</dbReference>
<dbReference type="SUPFAM" id="SSF103473">
    <property type="entry name" value="MFS general substrate transporter"/>
    <property type="match status" value="1"/>
</dbReference>